<accession>A0A9X2MPA8</accession>
<evidence type="ECO:0000313" key="3">
    <source>
        <dbReference type="Proteomes" id="UP001141950"/>
    </source>
</evidence>
<dbReference type="RefSeq" id="WP_257448477.1">
    <property type="nucleotide sequence ID" value="NZ_JANIPJ010000013.1"/>
</dbReference>
<protein>
    <submittedName>
        <fullName evidence="2">Uncharacterized protein</fullName>
    </submittedName>
</protein>
<comment type="caution">
    <text evidence="2">The sequence shown here is derived from an EMBL/GenBank/DDBJ whole genome shotgun (WGS) entry which is preliminary data.</text>
</comment>
<dbReference type="AlphaFoldDB" id="A0A9X2MPA8"/>
<evidence type="ECO:0000256" key="1">
    <source>
        <dbReference type="SAM" id="Phobius"/>
    </source>
</evidence>
<dbReference type="Proteomes" id="UP001141950">
    <property type="component" value="Unassembled WGS sequence"/>
</dbReference>
<keyword evidence="1" id="KW-1133">Transmembrane helix</keyword>
<dbReference type="EMBL" id="JANIPJ010000013">
    <property type="protein sequence ID" value="MCR2805708.1"/>
    <property type="molecule type" value="Genomic_DNA"/>
</dbReference>
<feature type="transmembrane region" description="Helical" evidence="1">
    <location>
        <begin position="9"/>
        <end position="28"/>
    </location>
</feature>
<feature type="transmembrane region" description="Helical" evidence="1">
    <location>
        <begin position="40"/>
        <end position="61"/>
    </location>
</feature>
<keyword evidence="1" id="KW-0472">Membrane</keyword>
<keyword evidence="1" id="KW-0812">Transmembrane</keyword>
<reference evidence="2" key="1">
    <citation type="submission" date="2022-08" db="EMBL/GenBank/DDBJ databases">
        <title>The genomic sequence of strain Paenibacillus sp. SCIV0701.</title>
        <authorList>
            <person name="Zhao H."/>
        </authorList>
    </citation>
    <scope>NUCLEOTIDE SEQUENCE</scope>
    <source>
        <strain evidence="2">SCIV0701</strain>
    </source>
</reference>
<organism evidence="2 3">
    <name type="scientific">Paenibacillus soyae</name>
    <dbReference type="NCBI Taxonomy" id="2969249"/>
    <lineage>
        <taxon>Bacteria</taxon>
        <taxon>Bacillati</taxon>
        <taxon>Bacillota</taxon>
        <taxon>Bacilli</taxon>
        <taxon>Bacillales</taxon>
        <taxon>Paenibacillaceae</taxon>
        <taxon>Paenibacillus</taxon>
    </lineage>
</organism>
<dbReference type="PROSITE" id="PS51257">
    <property type="entry name" value="PROKAR_LIPOPROTEIN"/>
    <property type="match status" value="1"/>
</dbReference>
<proteinExistence type="predicted"/>
<evidence type="ECO:0000313" key="2">
    <source>
        <dbReference type="EMBL" id="MCR2805708.1"/>
    </source>
</evidence>
<sequence>MRKDNTQIFFYGFVVGCVLLLMPIPHFFFWSGIMEHVEAVFRYLGFILFMACGITVIVRVARAFMGR</sequence>
<keyword evidence="3" id="KW-1185">Reference proteome</keyword>
<name>A0A9X2MPA8_9BACL</name>
<gene>
    <name evidence="2" type="ORF">NQZ67_17640</name>
</gene>